<dbReference type="PANTHER" id="PTHR14209:SF21">
    <property type="entry name" value="HYDROLYZING ESTERASE-LIKE PROTEIN, PUTATIVE-RELATED"/>
    <property type="match status" value="1"/>
</dbReference>
<dbReference type="GO" id="GO:0016787">
    <property type="term" value="F:hydrolase activity"/>
    <property type="evidence" value="ECO:0007669"/>
    <property type="project" value="UniProtKB-KW"/>
</dbReference>
<dbReference type="Gramene" id="rna40943">
    <property type="protein sequence ID" value="RHN46456.1"/>
    <property type="gene ID" value="gene40943"/>
</dbReference>
<dbReference type="Proteomes" id="UP000265566">
    <property type="component" value="Chromosome 7"/>
</dbReference>
<keyword evidence="8" id="KW-1185">Reference proteome</keyword>
<dbReference type="OrthoDB" id="671439at2759"/>
<dbReference type="AlphaFoldDB" id="A0A072U129"/>
<dbReference type="InterPro" id="IPR036514">
    <property type="entry name" value="SGNH_hydro_sf"/>
</dbReference>
<dbReference type="Proteomes" id="UP000002051">
    <property type="component" value="Unassembled WGS sequence"/>
</dbReference>
<keyword evidence="3" id="KW-0443">Lipid metabolism</keyword>
<dbReference type="GO" id="GO:0016042">
    <property type="term" value="P:lipid catabolic process"/>
    <property type="evidence" value="ECO:0007669"/>
    <property type="project" value="UniProtKB-KW"/>
</dbReference>
<reference evidence="5 8" key="2">
    <citation type="journal article" date="2014" name="BMC Genomics">
        <title>An improved genome release (version Mt4.0) for the model legume Medicago truncatula.</title>
        <authorList>
            <person name="Tang H."/>
            <person name="Krishnakumar V."/>
            <person name="Bidwell S."/>
            <person name="Rosen B."/>
            <person name="Chan A."/>
            <person name="Zhou S."/>
            <person name="Gentzbittel L."/>
            <person name="Childs K.L."/>
            <person name="Yandell M."/>
            <person name="Gundlach H."/>
            <person name="Mayer K.F."/>
            <person name="Schwartz D.C."/>
            <person name="Town C.D."/>
        </authorList>
    </citation>
    <scope>GENOME REANNOTATION</scope>
    <source>
        <strain evidence="5">A17</strain>
        <strain evidence="7 8">cv. Jemalong A17</strain>
    </source>
</reference>
<dbReference type="EnsemblPlants" id="KEH23161">
    <property type="protein sequence ID" value="KEH23161"/>
    <property type="gene ID" value="MTR_7g068460"/>
</dbReference>
<evidence type="ECO:0000256" key="2">
    <source>
        <dbReference type="ARBA" id="ARBA00022801"/>
    </source>
</evidence>
<dbReference type="Gene3D" id="3.40.50.1110">
    <property type="entry name" value="SGNH hydrolase"/>
    <property type="match status" value="1"/>
</dbReference>
<dbReference type="InterPro" id="IPR013830">
    <property type="entry name" value="SGNH_hydro"/>
</dbReference>
<dbReference type="STRING" id="3880.A0A072U129"/>
<reference evidence="6" key="4">
    <citation type="journal article" date="2018" name="Nat. Plants">
        <title>Whole-genome landscape of Medicago truncatula symbiotic genes.</title>
        <authorList>
            <person name="Pecrix Y."/>
            <person name="Gamas P."/>
            <person name="Carrere S."/>
        </authorList>
    </citation>
    <scope>NUCLEOTIDE SEQUENCE</scope>
    <source>
        <tissue evidence="6">Leaves</tissue>
    </source>
</reference>
<keyword evidence="3" id="KW-0442">Lipid degradation</keyword>
<evidence type="ECO:0000256" key="3">
    <source>
        <dbReference type="ARBA" id="ARBA00022963"/>
    </source>
</evidence>
<dbReference type="PANTHER" id="PTHR14209">
    <property type="entry name" value="ISOAMYL ACETATE-HYDROLYZING ESTERASE 1"/>
    <property type="match status" value="1"/>
</dbReference>
<organism evidence="5 8">
    <name type="scientific">Medicago truncatula</name>
    <name type="common">Barrel medic</name>
    <name type="synonym">Medicago tribuloides</name>
    <dbReference type="NCBI Taxonomy" id="3880"/>
    <lineage>
        <taxon>Eukaryota</taxon>
        <taxon>Viridiplantae</taxon>
        <taxon>Streptophyta</taxon>
        <taxon>Embryophyta</taxon>
        <taxon>Tracheophyta</taxon>
        <taxon>Spermatophyta</taxon>
        <taxon>Magnoliopsida</taxon>
        <taxon>eudicotyledons</taxon>
        <taxon>Gunneridae</taxon>
        <taxon>Pentapetalae</taxon>
        <taxon>rosids</taxon>
        <taxon>fabids</taxon>
        <taxon>Fabales</taxon>
        <taxon>Fabaceae</taxon>
        <taxon>Papilionoideae</taxon>
        <taxon>50 kb inversion clade</taxon>
        <taxon>NPAAA clade</taxon>
        <taxon>Hologalegina</taxon>
        <taxon>IRL clade</taxon>
        <taxon>Trifolieae</taxon>
        <taxon>Medicago</taxon>
    </lineage>
</organism>
<dbReference type="CDD" id="cd01838">
    <property type="entry name" value="Isoamyl_acetate_hydrolase_like"/>
    <property type="match status" value="1"/>
</dbReference>
<gene>
    <name evidence="7" type="primary">25498744</name>
    <name evidence="5" type="ordered locus">MTR_7g068460</name>
    <name evidence="6" type="ORF">MtrunA17_Chr7g0242401</name>
</gene>
<protein>
    <submittedName>
        <fullName evidence="5">GDSL-like lipase/acylhydrolase</fullName>
    </submittedName>
    <submittedName>
        <fullName evidence="6">Putative SGNH hydrolase-type esterase domain-containing protein</fullName>
    </submittedName>
</protein>
<reference evidence="5 8" key="1">
    <citation type="journal article" date="2011" name="Nature">
        <title>The Medicago genome provides insight into the evolution of rhizobial symbioses.</title>
        <authorList>
            <person name="Young N.D."/>
            <person name="Debelle F."/>
            <person name="Oldroyd G.E."/>
            <person name="Geurts R."/>
            <person name="Cannon S.B."/>
            <person name="Udvardi M.K."/>
            <person name="Benedito V.A."/>
            <person name="Mayer K.F."/>
            <person name="Gouzy J."/>
            <person name="Schoof H."/>
            <person name="Van de Peer Y."/>
            <person name="Proost S."/>
            <person name="Cook D.R."/>
            <person name="Meyers B.C."/>
            <person name="Spannagl M."/>
            <person name="Cheung F."/>
            <person name="De Mita S."/>
            <person name="Krishnakumar V."/>
            <person name="Gundlach H."/>
            <person name="Zhou S."/>
            <person name="Mudge J."/>
            <person name="Bharti A.K."/>
            <person name="Murray J.D."/>
            <person name="Naoumkina M.A."/>
            <person name="Rosen B."/>
            <person name="Silverstein K.A."/>
            <person name="Tang H."/>
            <person name="Rombauts S."/>
            <person name="Zhao P.X."/>
            <person name="Zhou P."/>
            <person name="Barbe V."/>
            <person name="Bardou P."/>
            <person name="Bechner M."/>
            <person name="Bellec A."/>
            <person name="Berger A."/>
            <person name="Berges H."/>
            <person name="Bidwell S."/>
            <person name="Bisseling T."/>
            <person name="Choisne N."/>
            <person name="Couloux A."/>
            <person name="Denny R."/>
            <person name="Deshpande S."/>
            <person name="Dai X."/>
            <person name="Doyle J.J."/>
            <person name="Dudez A.M."/>
            <person name="Farmer A.D."/>
            <person name="Fouteau S."/>
            <person name="Franken C."/>
            <person name="Gibelin C."/>
            <person name="Gish J."/>
            <person name="Goldstein S."/>
            <person name="Gonzalez A.J."/>
            <person name="Green P.J."/>
            <person name="Hallab A."/>
            <person name="Hartog M."/>
            <person name="Hua A."/>
            <person name="Humphray S.J."/>
            <person name="Jeong D.H."/>
            <person name="Jing Y."/>
            <person name="Jocker A."/>
            <person name="Kenton S.M."/>
            <person name="Kim D.J."/>
            <person name="Klee K."/>
            <person name="Lai H."/>
            <person name="Lang C."/>
            <person name="Lin S."/>
            <person name="Macmil S.L."/>
            <person name="Magdelenat G."/>
            <person name="Matthews L."/>
            <person name="McCorrison J."/>
            <person name="Monaghan E.L."/>
            <person name="Mun J.H."/>
            <person name="Najar F.Z."/>
            <person name="Nicholson C."/>
            <person name="Noirot C."/>
            <person name="O'Bleness M."/>
            <person name="Paule C.R."/>
            <person name="Poulain J."/>
            <person name="Prion F."/>
            <person name="Qin B."/>
            <person name="Qu C."/>
            <person name="Retzel E.F."/>
            <person name="Riddle C."/>
            <person name="Sallet E."/>
            <person name="Samain S."/>
            <person name="Samson N."/>
            <person name="Sanders I."/>
            <person name="Saurat O."/>
            <person name="Scarpelli C."/>
            <person name="Schiex T."/>
            <person name="Segurens B."/>
            <person name="Severin A.J."/>
            <person name="Sherrier D.J."/>
            <person name="Shi R."/>
            <person name="Sims S."/>
            <person name="Singer S.R."/>
            <person name="Sinharoy S."/>
            <person name="Sterck L."/>
            <person name="Viollet A."/>
            <person name="Wang B.B."/>
            <person name="Wang K."/>
            <person name="Wang M."/>
            <person name="Wang X."/>
            <person name="Warfsmann J."/>
            <person name="Weissenbach J."/>
            <person name="White D.D."/>
            <person name="White J.D."/>
            <person name="Wiley G.B."/>
            <person name="Wincker P."/>
            <person name="Xing Y."/>
            <person name="Yang L."/>
            <person name="Yao Z."/>
            <person name="Ying F."/>
            <person name="Zhai J."/>
            <person name="Zhou L."/>
            <person name="Zuber A."/>
            <person name="Denarie J."/>
            <person name="Dixon R.A."/>
            <person name="May G.D."/>
            <person name="Schwartz D.C."/>
            <person name="Rogers J."/>
            <person name="Quetier F."/>
            <person name="Town C.D."/>
            <person name="Roe B.A."/>
        </authorList>
    </citation>
    <scope>NUCLEOTIDE SEQUENCE [LARGE SCALE GENOMIC DNA]</scope>
    <source>
        <strain evidence="5">A17</strain>
        <strain evidence="7 8">cv. Jemalong A17</strain>
    </source>
</reference>
<sequence>MRFFHRSIQSYYGEGWGAIKKVLPLHSWGATMRPKFVLFGSSIVQYSYYEGWGATLSHLYARKADIVLRGYAAWNSRHALQVLDRIFPKNAAEQPALVIVYFGGNDSFRPHPSGLGPHVPLEEYIENMRKIAIHIMSLSQKTRIIFLSNPPINEAQMKHHINEFGQPIRTNEDCGIYSDACLDMCREMNIKVIDMWSAIQKRDDWRDVCFIDGVHLSNEGSEIVTKEILNVIKEAEWEPSLYWKLMPTEFGEDSPYDIVSLDGKTTVNYSNVPFPEDVDWP</sequence>
<dbReference type="HOGENOM" id="CLU_051989_0_2_1"/>
<dbReference type="SUPFAM" id="SSF52266">
    <property type="entry name" value="SGNH hydrolase"/>
    <property type="match status" value="1"/>
</dbReference>
<dbReference type="FunFam" id="3.40.50.1110:FF:000002">
    <property type="entry name" value="isoamyl acetate-hydrolyzing esterase 1 homolog"/>
    <property type="match status" value="1"/>
</dbReference>
<comment type="similarity">
    <text evidence="1">Belongs to the 'GDSL' lipolytic enzyme family.</text>
</comment>
<dbReference type="Pfam" id="PF13472">
    <property type="entry name" value="Lipase_GDSL_2"/>
    <property type="match status" value="1"/>
</dbReference>
<evidence type="ECO:0000313" key="5">
    <source>
        <dbReference type="EMBL" id="KEH23161.1"/>
    </source>
</evidence>
<evidence type="ECO:0000313" key="6">
    <source>
        <dbReference type="EMBL" id="RHN46456.1"/>
    </source>
</evidence>
<keyword evidence="2 6" id="KW-0378">Hydrolase</keyword>
<evidence type="ECO:0000256" key="1">
    <source>
        <dbReference type="ARBA" id="ARBA00008668"/>
    </source>
</evidence>
<evidence type="ECO:0000313" key="7">
    <source>
        <dbReference type="EnsemblPlants" id="KEH23161"/>
    </source>
</evidence>
<proteinExistence type="inferred from homology"/>
<feature type="domain" description="SGNH hydrolase-type esterase" evidence="4">
    <location>
        <begin position="38"/>
        <end position="222"/>
    </location>
</feature>
<name>A0A072U129_MEDTR</name>
<accession>A0A072U129</accession>
<dbReference type="EMBL" id="CM001223">
    <property type="protein sequence ID" value="KEH23161.1"/>
    <property type="molecule type" value="Genomic_DNA"/>
</dbReference>
<dbReference type="EMBL" id="PSQE01000007">
    <property type="protein sequence ID" value="RHN46456.1"/>
    <property type="molecule type" value="Genomic_DNA"/>
</dbReference>
<evidence type="ECO:0000259" key="4">
    <source>
        <dbReference type="Pfam" id="PF13472"/>
    </source>
</evidence>
<evidence type="ECO:0000313" key="8">
    <source>
        <dbReference type="Proteomes" id="UP000002051"/>
    </source>
</evidence>
<dbReference type="KEGG" id="mtr:25498744"/>
<reference evidence="7" key="3">
    <citation type="submission" date="2015-04" db="UniProtKB">
        <authorList>
            <consortium name="EnsemblPlants"/>
        </authorList>
    </citation>
    <scope>IDENTIFICATION</scope>
    <source>
        <strain evidence="7">cv. Jemalong A17</strain>
    </source>
</reference>
<dbReference type="InterPro" id="IPR045136">
    <property type="entry name" value="Iah1-like"/>
</dbReference>